<name>A0A941DCG7_9BURK</name>
<dbReference type="Gene3D" id="2.60.200.20">
    <property type="match status" value="1"/>
</dbReference>
<gene>
    <name evidence="3" type="ORF">KDM92_03795</name>
</gene>
<comment type="caution">
    <text evidence="3">The sequence shown here is derived from an EMBL/GenBank/DDBJ whole genome shotgun (WGS) entry which is preliminary data.</text>
</comment>
<keyword evidence="4" id="KW-1185">Reference proteome</keyword>
<organism evidence="3 4">
    <name type="scientific">Undibacterium baiyunense</name>
    <dbReference type="NCBI Taxonomy" id="2828731"/>
    <lineage>
        <taxon>Bacteria</taxon>
        <taxon>Pseudomonadati</taxon>
        <taxon>Pseudomonadota</taxon>
        <taxon>Betaproteobacteria</taxon>
        <taxon>Burkholderiales</taxon>
        <taxon>Oxalobacteraceae</taxon>
        <taxon>Undibacterium</taxon>
    </lineage>
</organism>
<dbReference type="InterPro" id="IPR008984">
    <property type="entry name" value="SMAD_FHA_dom_sf"/>
</dbReference>
<dbReference type="SUPFAM" id="SSF49879">
    <property type="entry name" value="SMAD/FHA domain"/>
    <property type="match status" value="1"/>
</dbReference>
<dbReference type="Proteomes" id="UP000680158">
    <property type="component" value="Unassembled WGS sequence"/>
</dbReference>
<reference evidence="3 4" key="1">
    <citation type="submission" date="2021-04" db="EMBL/GenBank/DDBJ databases">
        <title>novel species isolated from subtropical streams in China.</title>
        <authorList>
            <person name="Lu H."/>
        </authorList>
    </citation>
    <scope>NUCLEOTIDE SEQUENCE [LARGE SCALE GENOMIC DNA]</scope>
    <source>
        <strain evidence="3 4">BYS107W</strain>
    </source>
</reference>
<dbReference type="RefSeq" id="WP_212683082.1">
    <property type="nucleotide sequence ID" value="NZ_JAGSPM010000002.1"/>
</dbReference>
<dbReference type="InterPro" id="IPR000253">
    <property type="entry name" value="FHA_dom"/>
</dbReference>
<dbReference type="EMBL" id="JAGSPM010000002">
    <property type="protein sequence ID" value="MBR7745690.1"/>
    <property type="molecule type" value="Genomic_DNA"/>
</dbReference>
<dbReference type="PROSITE" id="PS50006">
    <property type="entry name" value="FHA_DOMAIN"/>
    <property type="match status" value="1"/>
</dbReference>
<accession>A0A941DCG7</accession>
<evidence type="ECO:0000313" key="3">
    <source>
        <dbReference type="EMBL" id="MBR7745690.1"/>
    </source>
</evidence>
<evidence type="ECO:0000313" key="4">
    <source>
        <dbReference type="Proteomes" id="UP000680158"/>
    </source>
</evidence>
<feature type="region of interest" description="Disordered" evidence="1">
    <location>
        <begin position="72"/>
        <end position="93"/>
    </location>
</feature>
<feature type="compositionally biased region" description="Low complexity" evidence="1">
    <location>
        <begin position="72"/>
        <end position="88"/>
    </location>
</feature>
<feature type="domain" description="FHA" evidence="2">
    <location>
        <begin position="293"/>
        <end position="358"/>
    </location>
</feature>
<evidence type="ECO:0000259" key="2">
    <source>
        <dbReference type="PROSITE" id="PS50006"/>
    </source>
</evidence>
<sequence>MNLAPQANPWQSQSVPIRANTAQRYLRFSGYDPRAAGGRQTLKLELPEDFEPGVQQLSLSCRSELLTQSYAQSPSQSPLQSRSSMASSHSLTRSPAGLWPPLLLSFSTKAREHGQYPLEIRISYKDAAGDAHLWICTSTILLPRANASLSEIHQVFLATHKNYRVHAEDGAIARLQGLPQDSIATPINCDVDIYAKDAAIAQLDLLATTNGLNQQGQHAVGLSSLAWHELLMEVEVPSSLNLMQVALPITSAESNPTDVVTESTSAAAITSANLIAKSDAHAIPIRLLAKQEWCLGRHKDFAAKPSADICLQYQSQADQDATLGKRISHRHAIIQRHDGRVHITDISRYGVLLDGVILEKHQAMPLLQGAHVEFCASFKGLVELRVAAILPHALILHRLVRDKLVELFYLLNPEQRPEVGNLPAMLQGHSLFFHRHGQFWHHDTQSLQDRVLTPSTDLAEIHPNLASYRFELAT</sequence>
<protein>
    <submittedName>
        <fullName evidence="3">FHA domain-containing protein</fullName>
    </submittedName>
</protein>
<proteinExistence type="predicted"/>
<evidence type="ECO:0000256" key="1">
    <source>
        <dbReference type="SAM" id="MobiDB-lite"/>
    </source>
</evidence>
<dbReference type="CDD" id="cd00060">
    <property type="entry name" value="FHA"/>
    <property type="match status" value="1"/>
</dbReference>
<dbReference type="Pfam" id="PF00498">
    <property type="entry name" value="FHA"/>
    <property type="match status" value="1"/>
</dbReference>
<dbReference type="AlphaFoldDB" id="A0A941DCG7"/>